<dbReference type="eggNOG" id="KOG4824">
    <property type="taxonomic scope" value="Eukaryota"/>
</dbReference>
<dbReference type="FunFam" id="2.40.110.10:FF:000006">
    <property type="entry name" value="very long-chain specific acyl-CoA dehydrogenase, mitochondrial"/>
    <property type="match status" value="1"/>
</dbReference>
<dbReference type="InterPro" id="IPR036250">
    <property type="entry name" value="AcylCo_DH-like_C"/>
</dbReference>
<keyword evidence="18" id="KW-0007">Acetylation</keyword>
<dbReference type="GO" id="GO:0005576">
    <property type="term" value="C:extracellular region"/>
    <property type="evidence" value="ECO:0007669"/>
    <property type="project" value="UniProtKB-SubCell"/>
</dbReference>
<evidence type="ECO:0000256" key="15">
    <source>
        <dbReference type="ARBA" id="ARBA00022827"/>
    </source>
</evidence>
<keyword evidence="26" id="KW-0873">Pyrrolidone carboxylic acid</keyword>
<keyword evidence="24" id="KW-1015">Disulfide bond</keyword>
<dbReference type="InterPro" id="IPR006091">
    <property type="entry name" value="Acyl-CoA_Oxase/DH_mid-dom"/>
</dbReference>
<evidence type="ECO:0000256" key="20">
    <source>
        <dbReference type="ARBA" id="ARBA00023098"/>
    </source>
</evidence>
<evidence type="ECO:0000256" key="18">
    <source>
        <dbReference type="ARBA" id="ARBA00022990"/>
    </source>
</evidence>
<comment type="catalytic activity">
    <reaction evidence="31">
        <text>dodecanoyl-CoA + oxidized [electron-transfer flavoprotein] + H(+) = (2E)-dodecenoyl-CoA + reduced [electron-transfer flavoprotein]</text>
        <dbReference type="Rhea" id="RHEA:47296"/>
        <dbReference type="Rhea" id="RHEA-COMP:10685"/>
        <dbReference type="Rhea" id="RHEA-COMP:10686"/>
        <dbReference type="ChEBI" id="CHEBI:15378"/>
        <dbReference type="ChEBI" id="CHEBI:57330"/>
        <dbReference type="ChEBI" id="CHEBI:57375"/>
        <dbReference type="ChEBI" id="CHEBI:57692"/>
        <dbReference type="ChEBI" id="CHEBI:58307"/>
    </reaction>
    <physiologicalReaction direction="left-to-right" evidence="31">
        <dbReference type="Rhea" id="RHEA:47297"/>
    </physiologicalReaction>
</comment>
<dbReference type="EC" id="1.3.8.9" evidence="27"/>
<evidence type="ECO:0000256" key="21">
    <source>
        <dbReference type="ARBA" id="ARBA00023121"/>
    </source>
</evidence>
<evidence type="ECO:0000256" key="16">
    <source>
        <dbReference type="ARBA" id="ARBA00022832"/>
    </source>
</evidence>
<keyword evidence="21" id="KW-0446">Lipid-binding</keyword>
<comment type="catalytic activity">
    <reaction evidence="35">
        <text>a very-long-chain 2,3-saturated fatty acyl-CoA + oxidized [electron-transfer flavoprotein] + H(+) = a very-long-chain (2E)-enoyl-CoA + reduced [electron-transfer flavoprotein]</text>
        <dbReference type="Rhea" id="RHEA:19181"/>
        <dbReference type="Rhea" id="RHEA-COMP:10685"/>
        <dbReference type="Rhea" id="RHEA-COMP:10686"/>
        <dbReference type="ChEBI" id="CHEBI:15378"/>
        <dbReference type="ChEBI" id="CHEBI:57692"/>
        <dbReference type="ChEBI" id="CHEBI:58307"/>
        <dbReference type="ChEBI" id="CHEBI:83724"/>
        <dbReference type="ChEBI" id="CHEBI:83728"/>
        <dbReference type="EC" id="1.3.8.9"/>
    </reaction>
    <physiologicalReaction direction="left-to-right" evidence="35">
        <dbReference type="Rhea" id="RHEA:19182"/>
    </physiologicalReaction>
</comment>
<dbReference type="GO" id="GO:0017099">
    <property type="term" value="F:very-long-chain fatty acyl-CoA dehydrogenase activity"/>
    <property type="evidence" value="ECO:0007669"/>
    <property type="project" value="UniProtKB-EC"/>
</dbReference>
<dbReference type="InterPro" id="IPR012674">
    <property type="entry name" value="Calycin"/>
</dbReference>
<dbReference type="GO" id="GO:0042246">
    <property type="term" value="P:tissue regeneration"/>
    <property type="evidence" value="ECO:0007669"/>
    <property type="project" value="InterPro"/>
</dbReference>
<protein>
    <recommendedName>
        <fullName evidence="7">Apolipoprotein D</fullName>
        <ecNumber evidence="27">1.3.8.9</ecNumber>
    </recommendedName>
    <alternativeName>
        <fullName evidence="28">Very long-chain specific acyl-CoA dehydrogenase, mitochondrial</fullName>
    </alternativeName>
</protein>
<dbReference type="InterPro" id="IPR046373">
    <property type="entry name" value="Acyl-CoA_Oxase/DH_mid-dom_sf"/>
</dbReference>
<feature type="domain" description="Acyl-CoA dehydrogenase/oxidase N-terminal" evidence="40">
    <location>
        <begin position="84"/>
        <end position="190"/>
    </location>
</feature>
<comment type="cofactor">
    <cofactor evidence="1">
        <name>FAD</name>
        <dbReference type="ChEBI" id="CHEBI:57692"/>
    </cofactor>
</comment>
<keyword evidence="8" id="KW-0813">Transport</keyword>
<evidence type="ECO:0000256" key="34">
    <source>
        <dbReference type="ARBA" id="ARBA00049038"/>
    </source>
</evidence>
<evidence type="ECO:0000256" key="6">
    <source>
        <dbReference type="ARBA" id="ARBA00009347"/>
    </source>
</evidence>
<keyword evidence="17" id="KW-0809">Transit peptide</keyword>
<reference evidence="44" key="1">
    <citation type="journal article" date="2013" name="Nat. Genet.">
        <title>The draft genomes of soft-shell turtle and green sea turtle yield insights into the development and evolution of the turtle-specific body plan.</title>
        <authorList>
            <person name="Wang Z."/>
            <person name="Pascual-Anaya J."/>
            <person name="Zadissa A."/>
            <person name="Li W."/>
            <person name="Niimura Y."/>
            <person name="Huang Z."/>
            <person name="Li C."/>
            <person name="White S."/>
            <person name="Xiong Z."/>
            <person name="Fang D."/>
            <person name="Wang B."/>
            <person name="Ming Y."/>
            <person name="Chen Y."/>
            <person name="Zheng Y."/>
            <person name="Kuraku S."/>
            <person name="Pignatelli M."/>
            <person name="Herrero J."/>
            <person name="Beal K."/>
            <person name="Nozawa M."/>
            <person name="Li Q."/>
            <person name="Wang J."/>
            <person name="Zhang H."/>
            <person name="Yu L."/>
            <person name="Shigenobu S."/>
            <person name="Wang J."/>
            <person name="Liu J."/>
            <person name="Flicek P."/>
            <person name="Searle S."/>
            <person name="Wang J."/>
            <person name="Kuratani S."/>
            <person name="Yin Y."/>
            <person name="Aken B."/>
            <person name="Zhang G."/>
            <person name="Irie N."/>
        </authorList>
    </citation>
    <scope>NUCLEOTIDE SEQUENCE [LARGE SCALE GENOMIC DNA]</scope>
</reference>
<dbReference type="InterPro" id="IPR026222">
    <property type="entry name" value="ApoD_vertbrte"/>
</dbReference>
<feature type="domain" description="Acyl-CoA dehydrogenase/oxidase C-terminal" evidence="38">
    <location>
        <begin position="307"/>
        <end position="453"/>
    </location>
</feature>
<evidence type="ECO:0000256" key="25">
    <source>
        <dbReference type="ARBA" id="ARBA00023180"/>
    </source>
</evidence>
<dbReference type="FunFam" id="2.40.128.20:FF:000003">
    <property type="entry name" value="Apolipoprotein D"/>
    <property type="match status" value="1"/>
</dbReference>
<comment type="catalytic activity">
    <reaction evidence="32">
        <text>oxidized [electron-transfer flavoprotein] + hexadecanoyl-CoA + H(+) = (2E)-hexadecenoyl-CoA + reduced [electron-transfer flavoprotein]</text>
        <dbReference type="Rhea" id="RHEA:43448"/>
        <dbReference type="Rhea" id="RHEA-COMP:10685"/>
        <dbReference type="Rhea" id="RHEA-COMP:10686"/>
        <dbReference type="ChEBI" id="CHEBI:15378"/>
        <dbReference type="ChEBI" id="CHEBI:57379"/>
        <dbReference type="ChEBI" id="CHEBI:57692"/>
        <dbReference type="ChEBI" id="CHEBI:58307"/>
        <dbReference type="ChEBI" id="CHEBI:61526"/>
    </reaction>
    <physiologicalReaction direction="left-to-right" evidence="32">
        <dbReference type="Rhea" id="RHEA:43449"/>
    </physiologicalReaction>
</comment>
<dbReference type="GO" id="GO:0000062">
    <property type="term" value="F:fatty-acyl-CoA binding"/>
    <property type="evidence" value="ECO:0007669"/>
    <property type="project" value="TreeGrafter"/>
</dbReference>
<dbReference type="InterPro" id="IPR002969">
    <property type="entry name" value="ApolipopD"/>
</dbReference>
<comment type="subunit">
    <text evidence="30">Homodimer. Homodimerizes after import into the mitochondrion.</text>
</comment>
<dbReference type="GO" id="GO:0007420">
    <property type="term" value="P:brain development"/>
    <property type="evidence" value="ECO:0007669"/>
    <property type="project" value="InterPro"/>
</dbReference>
<dbReference type="CDD" id="cd01161">
    <property type="entry name" value="VLCAD"/>
    <property type="match status" value="1"/>
</dbReference>
<sequence length="762" mass="84189">MAASTRAGQRPSVEGCGSQAPQPILLIIVWFSGVMVAPEGHIRDLGPIVESTSFVMNLFNGKLVPDNVFPFPSVLSMEQMQFLQALVDPCTRFFKEVNDPVENEKLESIEKTTLAGLKEMGAFGLQVPEELGGVGLTNTQYARMVEVVGVHDLGVGISLGAHQSIGFKGILLFGTQSQKEKYLPKLASGETIAAFCLTEPSSGSDAASIKTLAELSECGKFYTLNGGKIWISNGGIAEIFTVFAKTPIKQPTGEVKDKISAFIVERAFGGVTSGPPEKKMGIKCSNTAEVHFDNVKVPAENLLGELGKGFLVAMNILNNGRFGMASALAGTMRGVIVKAVDHAANRKQFGDKISNYGAIQEKVARMAMLHYVTESMAYVVSANMDMKVPDYMLEAAISKIFASEAAWHVTDECIQVLGGMGYMQEAGVERVLRDLRIFRIFEGTNDILRLFVALTGVEVTRAIDLFGEAIESLLLKYGEKVIDEQFHLKRVADAAIDIYGMAVVISRYVRLAEESECLGTVFLAWLPTDPPRLRKALVGTWCLCRRVPTPVACLPQRPVQSEWRSGSHLHPQVTMPGTLAQLSVLFSLLHITEGQTFSWGPCPDPPVQENFDVTKYVGKWYEIEKLPASFEKGICIQANYSLKENGKIKVINQELLSDGRINQIEGEAVQADDELAKLGVSFYWFMPSSPYWVLSTDYENYSMVYSCTTFIWLFHVEYAWILSRTPQLQPETVERLKNLLRSYKIDTEKMRPTDQINCPPEM</sequence>
<keyword evidence="14" id="KW-0702">S-nitrosylation</keyword>
<dbReference type="Pfam" id="PF02771">
    <property type="entry name" value="Acyl-CoA_dh_N"/>
    <property type="match status" value="1"/>
</dbReference>
<dbReference type="Gene3D" id="1.10.540.10">
    <property type="entry name" value="Acyl-CoA dehydrogenase/oxidase, N-terminal domain"/>
    <property type="match status" value="1"/>
</dbReference>
<evidence type="ECO:0000256" key="26">
    <source>
        <dbReference type="ARBA" id="ARBA00023283"/>
    </source>
</evidence>
<dbReference type="InterPro" id="IPR000566">
    <property type="entry name" value="Lipocln_cytosolic_FA-bd_dom"/>
</dbReference>
<dbReference type="GO" id="GO:0005743">
    <property type="term" value="C:mitochondrial inner membrane"/>
    <property type="evidence" value="ECO:0007669"/>
    <property type="project" value="UniProtKB-SubCell"/>
</dbReference>
<dbReference type="SUPFAM" id="SSF47203">
    <property type="entry name" value="Acyl-CoA dehydrogenase C-terminal domain-like"/>
    <property type="match status" value="1"/>
</dbReference>
<evidence type="ECO:0000256" key="24">
    <source>
        <dbReference type="ARBA" id="ARBA00023157"/>
    </source>
</evidence>
<dbReference type="PRINTS" id="PR00179">
    <property type="entry name" value="LIPOCALIN"/>
</dbReference>
<evidence type="ECO:0000256" key="31">
    <source>
        <dbReference type="ARBA" id="ARBA00047893"/>
    </source>
</evidence>
<dbReference type="CDD" id="cd19437">
    <property type="entry name" value="lipocalin_apoD-like"/>
    <property type="match status" value="1"/>
</dbReference>
<evidence type="ECO:0000313" key="43">
    <source>
        <dbReference type="EMBL" id="EMP24857.1"/>
    </source>
</evidence>
<dbReference type="GO" id="GO:0050660">
    <property type="term" value="F:flavin adenine dinucleotide binding"/>
    <property type="evidence" value="ECO:0007669"/>
    <property type="project" value="InterPro"/>
</dbReference>
<dbReference type="GO" id="GO:0006950">
    <property type="term" value="P:response to stress"/>
    <property type="evidence" value="ECO:0007669"/>
    <property type="project" value="UniProtKB-ARBA"/>
</dbReference>
<comment type="similarity">
    <text evidence="5">Belongs to the calycin superfamily. Lipocalin family.</text>
</comment>
<evidence type="ECO:0000256" key="33">
    <source>
        <dbReference type="ARBA" id="ARBA00048086"/>
    </source>
</evidence>
<dbReference type="Gene3D" id="2.40.128.20">
    <property type="match status" value="1"/>
</dbReference>
<dbReference type="SUPFAM" id="SSF50814">
    <property type="entry name" value="Lipocalins"/>
    <property type="match status" value="1"/>
</dbReference>
<evidence type="ECO:0000256" key="11">
    <source>
        <dbReference type="ARBA" id="ARBA00022630"/>
    </source>
</evidence>
<evidence type="ECO:0000256" key="2">
    <source>
        <dbReference type="ARBA" id="ARBA00004613"/>
    </source>
</evidence>
<dbReference type="STRING" id="8469.M7B9H8"/>
<proteinExistence type="inferred from homology"/>
<evidence type="ECO:0000256" key="23">
    <source>
        <dbReference type="ARBA" id="ARBA00023136"/>
    </source>
</evidence>
<comment type="subcellular location">
    <subcellularLocation>
        <location evidence="3">Mitochondrion inner membrane</location>
        <topology evidence="3">Peripheral membrane protein</topology>
    </subcellularLocation>
    <subcellularLocation>
        <location evidence="2">Secreted</location>
    </subcellularLocation>
</comment>
<evidence type="ECO:0000256" key="5">
    <source>
        <dbReference type="ARBA" id="ARBA00006889"/>
    </source>
</evidence>
<evidence type="ECO:0000256" key="17">
    <source>
        <dbReference type="ARBA" id="ARBA00022946"/>
    </source>
</evidence>
<evidence type="ECO:0000256" key="1">
    <source>
        <dbReference type="ARBA" id="ARBA00001974"/>
    </source>
</evidence>
<keyword evidence="22" id="KW-0496">Mitochondrion</keyword>
<dbReference type="InterPro" id="IPR037069">
    <property type="entry name" value="AcylCoA_DH/ox_N_sf"/>
</dbReference>
<dbReference type="GO" id="GO:0006869">
    <property type="term" value="P:lipid transport"/>
    <property type="evidence" value="ECO:0007669"/>
    <property type="project" value="InterPro"/>
</dbReference>
<keyword evidence="25" id="KW-0325">Glycoprotein</keyword>
<evidence type="ECO:0000259" key="42">
    <source>
        <dbReference type="Pfam" id="PF21343"/>
    </source>
</evidence>
<dbReference type="InterPro" id="IPR022272">
    <property type="entry name" value="Lipocalin_CS"/>
</dbReference>
<comment type="function">
    <text evidence="29">Very long-chain specific acyl-CoA dehydrogenase is one of the acyl-CoA dehydrogenases that catalyze the first step of mitochondrial fatty acid beta-oxidation, an aerobic process breaking down fatty acids into acetyl-CoA and allowing the production of energy from fats. The first step of fatty acid beta-oxidation consists in the removal of one hydrogen from C-2 and C-3 of the straight-chain fatty acyl-CoA thioester, resulting in the formation of trans-2-enoyl-CoA. Among the different mitochondrial acyl-CoA dehydrogenases, very long-chain specific acyl-CoA dehydrogenase acts specifically on acyl-CoAs with saturated 12 to 24 carbons long primary chains.</text>
</comment>
<evidence type="ECO:0000259" key="39">
    <source>
        <dbReference type="Pfam" id="PF02770"/>
    </source>
</evidence>
<keyword evidence="16" id="KW-0276">Fatty acid metabolism</keyword>
<evidence type="ECO:0000256" key="32">
    <source>
        <dbReference type="ARBA" id="ARBA00047916"/>
    </source>
</evidence>
<evidence type="ECO:0000256" key="3">
    <source>
        <dbReference type="ARBA" id="ARBA00004637"/>
    </source>
</evidence>
<accession>M7B9H8</accession>
<evidence type="ECO:0000259" key="40">
    <source>
        <dbReference type="Pfam" id="PF02771"/>
    </source>
</evidence>
<dbReference type="Pfam" id="PF08212">
    <property type="entry name" value="Lipocalin_2"/>
    <property type="match status" value="1"/>
</dbReference>
<evidence type="ECO:0000256" key="22">
    <source>
        <dbReference type="ARBA" id="ARBA00023128"/>
    </source>
</evidence>
<comment type="catalytic activity">
    <reaction evidence="33">
        <text>tetracosanoyl-CoA + oxidized [electron-transfer flavoprotein] + H(+) = (2E)-tetracosenoyl-CoA + reduced [electron-transfer flavoprotein]</text>
        <dbReference type="Rhea" id="RHEA:47232"/>
        <dbReference type="Rhea" id="RHEA-COMP:10685"/>
        <dbReference type="Rhea" id="RHEA-COMP:10686"/>
        <dbReference type="ChEBI" id="CHEBI:15378"/>
        <dbReference type="ChEBI" id="CHEBI:57692"/>
        <dbReference type="ChEBI" id="CHEBI:58307"/>
        <dbReference type="ChEBI" id="CHEBI:65052"/>
        <dbReference type="ChEBI" id="CHEBI:74693"/>
    </reaction>
    <physiologicalReaction direction="left-to-right" evidence="33">
        <dbReference type="Rhea" id="RHEA:47233"/>
    </physiologicalReaction>
</comment>
<evidence type="ECO:0000256" key="4">
    <source>
        <dbReference type="ARBA" id="ARBA00005198"/>
    </source>
</evidence>
<keyword evidence="19" id="KW-0560">Oxidoreductase</keyword>
<gene>
    <name evidence="43" type="ORF">UY3_18074</name>
</gene>
<dbReference type="EMBL" id="KB597545">
    <property type="protein sequence ID" value="EMP24857.1"/>
    <property type="molecule type" value="Genomic_DNA"/>
</dbReference>
<feature type="domain" description="ACAD9/ACADV-like C-terminal" evidence="42">
    <location>
        <begin position="457"/>
        <end position="511"/>
    </location>
</feature>
<dbReference type="PRINTS" id="PR02058">
    <property type="entry name" value="APODVERTBRTE"/>
</dbReference>
<name>M7B9H8_CHEMY</name>
<dbReference type="AlphaFoldDB" id="M7B9H8"/>
<evidence type="ECO:0000256" key="8">
    <source>
        <dbReference type="ARBA" id="ARBA00022448"/>
    </source>
</evidence>
<dbReference type="InterPro" id="IPR013786">
    <property type="entry name" value="AcylCoA_DH/ox_N"/>
</dbReference>
<dbReference type="Gene3D" id="1.20.140.10">
    <property type="entry name" value="Butyryl-CoA Dehydrogenase, subunit A, domain 3"/>
    <property type="match status" value="2"/>
</dbReference>
<dbReference type="PROSITE" id="PS00072">
    <property type="entry name" value="ACYL_COA_DH_1"/>
    <property type="match status" value="1"/>
</dbReference>
<dbReference type="Pfam" id="PF00441">
    <property type="entry name" value="Acyl-CoA_dh_1"/>
    <property type="match status" value="1"/>
</dbReference>
<evidence type="ECO:0000256" key="12">
    <source>
        <dbReference type="ARBA" id="ARBA00022729"/>
    </source>
</evidence>
<comment type="pathway">
    <text evidence="4">Lipid metabolism; mitochondrial fatty acid beta-oxidation.</text>
</comment>
<keyword evidence="10" id="KW-0597">Phosphoprotein</keyword>
<dbReference type="GO" id="GO:0006631">
    <property type="term" value="P:fatty acid metabolic process"/>
    <property type="evidence" value="ECO:0007669"/>
    <property type="project" value="UniProtKB-KW"/>
</dbReference>
<keyword evidence="12" id="KW-0732">Signal</keyword>
<keyword evidence="44" id="KW-1185">Reference proteome</keyword>
<dbReference type="Pfam" id="PF02770">
    <property type="entry name" value="Acyl-CoA_dh_M"/>
    <property type="match status" value="1"/>
</dbReference>
<feature type="domain" description="Acyl-CoA oxidase/dehydrogenase middle" evidence="39">
    <location>
        <begin position="194"/>
        <end position="295"/>
    </location>
</feature>
<evidence type="ECO:0000256" key="28">
    <source>
        <dbReference type="ARBA" id="ARBA00040902"/>
    </source>
</evidence>
<dbReference type="InterPro" id="IPR009100">
    <property type="entry name" value="AcylCoA_DH/oxidase_NM_dom_sf"/>
</dbReference>
<evidence type="ECO:0000256" key="19">
    <source>
        <dbReference type="ARBA" id="ARBA00023002"/>
    </source>
</evidence>
<keyword evidence="11" id="KW-0285">Flavoprotein</keyword>
<comment type="catalytic activity">
    <reaction evidence="37">
        <text>octadecanoyl-CoA + oxidized [electron-transfer flavoprotein] + H(+) = (2E)-octadecenoyl-CoA + reduced [electron-transfer flavoprotein]</text>
        <dbReference type="Rhea" id="RHEA:47240"/>
        <dbReference type="Rhea" id="RHEA-COMP:10685"/>
        <dbReference type="Rhea" id="RHEA-COMP:10686"/>
        <dbReference type="ChEBI" id="CHEBI:15378"/>
        <dbReference type="ChEBI" id="CHEBI:57394"/>
        <dbReference type="ChEBI" id="CHEBI:57692"/>
        <dbReference type="ChEBI" id="CHEBI:58307"/>
        <dbReference type="ChEBI" id="CHEBI:71412"/>
    </reaction>
    <physiologicalReaction direction="left-to-right" evidence="37">
        <dbReference type="Rhea" id="RHEA:47241"/>
    </physiologicalReaction>
</comment>
<evidence type="ECO:0000256" key="14">
    <source>
        <dbReference type="ARBA" id="ARBA00022799"/>
    </source>
</evidence>
<feature type="domain" description="Lipocalin/cytosolic fatty-acid binding" evidence="41">
    <location>
        <begin position="611"/>
        <end position="754"/>
    </location>
</feature>
<dbReference type="Proteomes" id="UP000031443">
    <property type="component" value="Unassembled WGS sequence"/>
</dbReference>
<evidence type="ECO:0000256" key="13">
    <source>
        <dbReference type="ARBA" id="ARBA00022792"/>
    </source>
</evidence>
<evidence type="ECO:0000256" key="9">
    <source>
        <dbReference type="ARBA" id="ARBA00022525"/>
    </source>
</evidence>
<evidence type="ECO:0000256" key="30">
    <source>
        <dbReference type="ARBA" id="ARBA00046812"/>
    </source>
</evidence>
<comment type="catalytic activity">
    <reaction evidence="36">
        <text>eicosanoyl-CoA + oxidized [electron-transfer flavoprotein] + H(+) = (2E)-eicosenoyl-CoA + reduced [electron-transfer flavoprotein]</text>
        <dbReference type="Rhea" id="RHEA:47236"/>
        <dbReference type="Rhea" id="RHEA-COMP:10685"/>
        <dbReference type="Rhea" id="RHEA-COMP:10686"/>
        <dbReference type="ChEBI" id="CHEBI:15378"/>
        <dbReference type="ChEBI" id="CHEBI:57380"/>
        <dbReference type="ChEBI" id="CHEBI:57692"/>
        <dbReference type="ChEBI" id="CHEBI:58307"/>
        <dbReference type="ChEBI" id="CHEBI:74691"/>
    </reaction>
    <physiologicalReaction direction="left-to-right" evidence="36">
        <dbReference type="Rhea" id="RHEA:47237"/>
    </physiologicalReaction>
</comment>
<dbReference type="FunFam" id="1.10.540.10:FF:000001">
    <property type="entry name" value="Very long-chain-specific acyl-CoA dehydrogenase, mitochondrial"/>
    <property type="match status" value="1"/>
</dbReference>
<dbReference type="PRINTS" id="PR01219">
    <property type="entry name" value="APOLIPOPROTD"/>
</dbReference>
<dbReference type="SUPFAM" id="SSF56645">
    <property type="entry name" value="Acyl-CoA dehydrogenase NM domain-like"/>
    <property type="match status" value="1"/>
</dbReference>
<dbReference type="InterPro" id="IPR006089">
    <property type="entry name" value="Acyl-CoA_DH_CS"/>
</dbReference>
<evidence type="ECO:0000259" key="41">
    <source>
        <dbReference type="Pfam" id="PF08212"/>
    </source>
</evidence>
<evidence type="ECO:0000256" key="35">
    <source>
        <dbReference type="ARBA" id="ARBA00049050"/>
    </source>
</evidence>
<dbReference type="PANTHER" id="PTHR43884">
    <property type="entry name" value="ACYL-COA DEHYDROGENASE"/>
    <property type="match status" value="1"/>
</dbReference>
<dbReference type="InterPro" id="IPR049448">
    <property type="entry name" value="ACAD9/ACADV-like_C"/>
</dbReference>
<evidence type="ECO:0000256" key="37">
    <source>
        <dbReference type="ARBA" id="ARBA00049224"/>
    </source>
</evidence>
<dbReference type="Gene3D" id="2.40.110.10">
    <property type="entry name" value="Butyryl-CoA Dehydrogenase, subunit A, domain 2"/>
    <property type="match status" value="1"/>
</dbReference>
<keyword evidence="9" id="KW-0964">Secreted</keyword>
<organism evidence="43 44">
    <name type="scientific">Chelonia mydas</name>
    <name type="common">Green sea-turtle</name>
    <name type="synonym">Chelonia agassizi</name>
    <dbReference type="NCBI Taxonomy" id="8469"/>
    <lineage>
        <taxon>Eukaryota</taxon>
        <taxon>Metazoa</taxon>
        <taxon>Chordata</taxon>
        <taxon>Craniata</taxon>
        <taxon>Vertebrata</taxon>
        <taxon>Euteleostomi</taxon>
        <taxon>Archelosauria</taxon>
        <taxon>Testudinata</taxon>
        <taxon>Testudines</taxon>
        <taxon>Cryptodira</taxon>
        <taxon>Durocryptodira</taxon>
        <taxon>Americhelydia</taxon>
        <taxon>Chelonioidea</taxon>
        <taxon>Cheloniidae</taxon>
        <taxon>Chelonia</taxon>
    </lineage>
</organism>
<evidence type="ECO:0000256" key="29">
    <source>
        <dbReference type="ARBA" id="ARBA00045422"/>
    </source>
</evidence>
<comment type="similarity">
    <text evidence="6">Belongs to the acyl-CoA dehydrogenase family.</text>
</comment>
<keyword evidence="15" id="KW-0274">FAD</keyword>
<evidence type="ECO:0000313" key="44">
    <source>
        <dbReference type="Proteomes" id="UP000031443"/>
    </source>
</evidence>
<keyword evidence="20" id="KW-0443">Lipid metabolism</keyword>
<dbReference type="PROSITE" id="PS00073">
    <property type="entry name" value="ACYL_COA_DH_2"/>
    <property type="match status" value="1"/>
</dbReference>
<evidence type="ECO:0000259" key="38">
    <source>
        <dbReference type="Pfam" id="PF00441"/>
    </source>
</evidence>
<keyword evidence="23" id="KW-0472">Membrane</keyword>
<comment type="catalytic activity">
    <reaction evidence="34">
        <text>tetradecanoyl-CoA + oxidized [electron-transfer flavoprotein] + H(+) = (2E)-tetradecenoyl-CoA + reduced [electron-transfer flavoprotein]</text>
        <dbReference type="Rhea" id="RHEA:47316"/>
        <dbReference type="Rhea" id="RHEA-COMP:10685"/>
        <dbReference type="Rhea" id="RHEA-COMP:10686"/>
        <dbReference type="ChEBI" id="CHEBI:15378"/>
        <dbReference type="ChEBI" id="CHEBI:57385"/>
        <dbReference type="ChEBI" id="CHEBI:57692"/>
        <dbReference type="ChEBI" id="CHEBI:58307"/>
        <dbReference type="ChEBI" id="CHEBI:61405"/>
    </reaction>
    <physiologicalReaction direction="left-to-right" evidence="34">
        <dbReference type="Rhea" id="RHEA:47317"/>
    </physiologicalReaction>
</comment>
<evidence type="ECO:0000256" key="7">
    <source>
        <dbReference type="ARBA" id="ARBA00019890"/>
    </source>
</evidence>
<keyword evidence="13" id="KW-0999">Mitochondrion inner membrane</keyword>
<dbReference type="FunFam" id="1.20.140.10:FF:000008">
    <property type="entry name" value="acyl-CoA dehydrogenase family member 9, mitochondrial"/>
    <property type="match status" value="1"/>
</dbReference>
<evidence type="ECO:0000256" key="10">
    <source>
        <dbReference type="ARBA" id="ARBA00022553"/>
    </source>
</evidence>
<evidence type="ECO:0000256" key="27">
    <source>
        <dbReference type="ARBA" id="ARBA00039034"/>
    </source>
</evidence>
<dbReference type="PROSITE" id="PS00213">
    <property type="entry name" value="LIPOCALIN"/>
    <property type="match status" value="1"/>
</dbReference>
<dbReference type="Pfam" id="PF21343">
    <property type="entry name" value="ACAD9-ACADV_C"/>
    <property type="match status" value="1"/>
</dbReference>
<dbReference type="InterPro" id="IPR009075">
    <property type="entry name" value="AcylCo_DH/oxidase_C"/>
</dbReference>
<dbReference type="PANTHER" id="PTHR43884:SF11">
    <property type="entry name" value="VERY LONG-CHAIN SPECIFIC ACYL-COA DEHYDROGENASE, MITOCHONDRIAL"/>
    <property type="match status" value="1"/>
</dbReference>
<evidence type="ECO:0000256" key="36">
    <source>
        <dbReference type="ARBA" id="ARBA00049140"/>
    </source>
</evidence>